<accession>A0ABR4Q544</accession>
<proteinExistence type="predicted"/>
<evidence type="ECO:0000256" key="1">
    <source>
        <dbReference type="SAM" id="MobiDB-lite"/>
    </source>
</evidence>
<protein>
    <submittedName>
        <fullName evidence="3">Uncharacterized protein</fullName>
    </submittedName>
</protein>
<feature type="compositionally biased region" description="Basic and acidic residues" evidence="1">
    <location>
        <begin position="1128"/>
        <end position="1155"/>
    </location>
</feature>
<feature type="region of interest" description="Disordered" evidence="1">
    <location>
        <begin position="1014"/>
        <end position="1055"/>
    </location>
</feature>
<keyword evidence="2" id="KW-0812">Transmembrane</keyword>
<organism evidence="3 4">
    <name type="scientific">Taenia crassiceps</name>
    <dbReference type="NCBI Taxonomy" id="6207"/>
    <lineage>
        <taxon>Eukaryota</taxon>
        <taxon>Metazoa</taxon>
        <taxon>Spiralia</taxon>
        <taxon>Lophotrochozoa</taxon>
        <taxon>Platyhelminthes</taxon>
        <taxon>Cestoda</taxon>
        <taxon>Eucestoda</taxon>
        <taxon>Cyclophyllidea</taxon>
        <taxon>Taeniidae</taxon>
        <taxon>Taenia</taxon>
    </lineage>
</organism>
<feature type="region of interest" description="Disordered" evidence="1">
    <location>
        <begin position="1077"/>
        <end position="1184"/>
    </location>
</feature>
<evidence type="ECO:0000313" key="3">
    <source>
        <dbReference type="EMBL" id="KAL5104806.1"/>
    </source>
</evidence>
<feature type="compositionally biased region" description="Low complexity" evidence="1">
    <location>
        <begin position="13"/>
        <end position="29"/>
    </location>
</feature>
<keyword evidence="2" id="KW-0472">Membrane</keyword>
<feature type="compositionally biased region" description="Polar residues" evidence="1">
    <location>
        <begin position="147"/>
        <end position="168"/>
    </location>
</feature>
<feature type="compositionally biased region" description="Polar residues" evidence="1">
    <location>
        <begin position="509"/>
        <end position="521"/>
    </location>
</feature>
<sequence length="1184" mass="130002">MSTPLLRRNSFCLPSTTSTRVSPRSPVSSLLAPQPLSCTQMSSIVYVPGRGSFMERKPPHVILPITPTPPPLPPPPPNPQLLPLKPRSCSQQWTSSKAFGIGGLDKLPVRSQSVKASVPKRGGQAPPPPRPLTRPKLPAEREPHLQASPTVPASVNNTTINGHTTLPTPTSNLRQDVFRATFYVFHSSLLLVSYLAWTAFFILLLPAFCVSYCIRQIGLLLAQHRHSSLVETLSSLSLHYLHGEDAGRTTIVVIYLGSPGIKIAALKRLLVQRIFSTTEKRTPSGSPGMTKWFSERLQQTVVPLPTGYAWQRCTSINIDEHVVPAYLVGQNRLGYGRRLSPKQRTLEEEGMVEAEKDPVEMLVGQLAAVGLPLDRPLWQVHLVEDYYDTKDALTVRRMESPFSPPSWQDKDFLAPWRSSRPNQTQGDTHSVNFADRLGGFRQGSPAPSICSSRSVAGSSTVGRHGIGPTPTGSLIVFRVHSAITDDAQSLVEFLTILLSEGIFEEGKRSSVNIPEPGTSNTAKDDGGDTKDSSSPVFKVQISESALEWQGHSEKSPPPITIQGASSMRTYSSCICAWLREVNALRREVTRAFLLGPFLMLHNLMMVPADLGLLPSLVRPTPSEVETAITAVQRQVFRRIQLPLDKLLHVQKVTKASFSEISMSLLSGALRAYQQTSGLRSPLDLLIRISTPSPNFELCCERLLQPHCRRDVFGGEGNGQESEHHEALTALNEIANSPPAHCIFTPMRLPLSEEGMIPRLWRVHQHMLTLQRTALAATMVWARDLLHLLLPHGLALRADSLLLGGASKCSVTFAEVSLESTGSMEASSSSMLGKRSKYGGRKRPNKWLQSRRSWLPSQSVLKMDISQALRLVNRPNSPQASTIYDGSPSNERNLDLLYLSGGVPIVRIETWLANHNEALELEKPSFYNPSSDSGAARGGNEKATMCRDLAVVTCVYGSHLTVGLTASCQMDGTPGVDLILNTMLRQLNHLYKLLDSRFPAKPVIYAPRRRFHVAAGSGPSTTRARTTQGAVRTQSRSQATSNSMSPQLSPAALYESPSSDAIGGELIEDKGNQFLKYNFPPLSSSLRRSSLRRSQKRHSNEASVTGEAGDEAGSASKLVPILKSPTMTKKTETKSQSKKKRVDERLRSETTKKKTGDVSLAKKRPAKPPPPNPRRSQVRFVTEED</sequence>
<feature type="compositionally biased region" description="Basic and acidic residues" evidence="1">
    <location>
        <begin position="522"/>
        <end position="531"/>
    </location>
</feature>
<feature type="region of interest" description="Disordered" evidence="1">
    <location>
        <begin position="112"/>
        <end position="168"/>
    </location>
</feature>
<feature type="transmembrane region" description="Helical" evidence="2">
    <location>
        <begin position="182"/>
        <end position="208"/>
    </location>
</feature>
<feature type="region of interest" description="Disordered" evidence="1">
    <location>
        <begin position="444"/>
        <end position="464"/>
    </location>
</feature>
<dbReference type="EMBL" id="JAKROA010000010">
    <property type="protein sequence ID" value="KAL5104806.1"/>
    <property type="molecule type" value="Genomic_DNA"/>
</dbReference>
<name>A0ABR4Q544_9CEST</name>
<gene>
    <name evidence="3" type="ORF">TcWFU_000275</name>
</gene>
<keyword evidence="4" id="KW-1185">Reference proteome</keyword>
<feature type="compositionally biased region" description="Polar residues" evidence="1">
    <location>
        <begin position="449"/>
        <end position="461"/>
    </location>
</feature>
<evidence type="ECO:0000256" key="2">
    <source>
        <dbReference type="SAM" id="Phobius"/>
    </source>
</evidence>
<reference evidence="3 4" key="1">
    <citation type="journal article" date="2022" name="Front. Cell. Infect. Microbiol.">
        <title>The Genomes of Two Strains of Taenia crassiceps the Animal Model for the Study of Human Cysticercosis.</title>
        <authorList>
            <person name="Bobes R.J."/>
            <person name="Estrada K."/>
            <person name="Rios-Valencia D.G."/>
            <person name="Calderon-Gallegos A."/>
            <person name="de la Torre P."/>
            <person name="Carrero J.C."/>
            <person name="Sanchez-Flores A."/>
            <person name="Laclette J.P."/>
        </authorList>
    </citation>
    <scope>NUCLEOTIDE SEQUENCE [LARGE SCALE GENOMIC DNA]</scope>
    <source>
        <strain evidence="3">WFUcys</strain>
    </source>
</reference>
<keyword evidence="2" id="KW-1133">Transmembrane helix</keyword>
<feature type="region of interest" description="Disordered" evidence="1">
    <location>
        <begin position="508"/>
        <end position="534"/>
    </location>
</feature>
<comment type="caution">
    <text evidence="3">The sequence shown here is derived from an EMBL/GenBank/DDBJ whole genome shotgun (WGS) entry which is preliminary data.</text>
</comment>
<feature type="compositionally biased region" description="Polar residues" evidence="1">
    <location>
        <begin position="1017"/>
        <end position="1047"/>
    </location>
</feature>
<feature type="region of interest" description="Disordered" evidence="1">
    <location>
        <begin position="1"/>
        <end position="29"/>
    </location>
</feature>
<evidence type="ECO:0000313" key="4">
    <source>
        <dbReference type="Proteomes" id="UP001651158"/>
    </source>
</evidence>
<dbReference type="Proteomes" id="UP001651158">
    <property type="component" value="Unassembled WGS sequence"/>
</dbReference>